<keyword evidence="1" id="KW-0732">Signal</keyword>
<accession>A0A4Y7QDB5</accession>
<keyword evidence="4" id="KW-1185">Reference proteome</keyword>
<dbReference type="OrthoDB" id="2269034at2759"/>
<evidence type="ECO:0000313" key="4">
    <source>
        <dbReference type="Proteomes" id="UP000294933"/>
    </source>
</evidence>
<gene>
    <name evidence="3" type="ORF">BD410DRAFT_636185</name>
</gene>
<feature type="domain" description="F-box" evidence="2">
    <location>
        <begin position="89"/>
        <end position="146"/>
    </location>
</feature>
<name>A0A4Y7QDB5_9AGAM</name>
<evidence type="ECO:0000313" key="3">
    <source>
        <dbReference type="EMBL" id="TDL25336.1"/>
    </source>
</evidence>
<dbReference type="InterPro" id="IPR001810">
    <property type="entry name" value="F-box_dom"/>
</dbReference>
<dbReference type="PROSITE" id="PS50181">
    <property type="entry name" value="FBOX"/>
    <property type="match status" value="1"/>
</dbReference>
<reference evidence="3 4" key="1">
    <citation type="submission" date="2018-06" db="EMBL/GenBank/DDBJ databases">
        <title>A transcriptomic atlas of mushroom development highlights an independent origin of complex multicellularity.</title>
        <authorList>
            <consortium name="DOE Joint Genome Institute"/>
            <person name="Krizsan K."/>
            <person name="Almasi E."/>
            <person name="Merenyi Z."/>
            <person name="Sahu N."/>
            <person name="Viragh M."/>
            <person name="Koszo T."/>
            <person name="Mondo S."/>
            <person name="Kiss B."/>
            <person name="Balint B."/>
            <person name="Kues U."/>
            <person name="Barry K."/>
            <person name="Hegedus J.C."/>
            <person name="Henrissat B."/>
            <person name="Johnson J."/>
            <person name="Lipzen A."/>
            <person name="Ohm R."/>
            <person name="Nagy I."/>
            <person name="Pangilinan J."/>
            <person name="Yan J."/>
            <person name="Xiong Y."/>
            <person name="Grigoriev I.V."/>
            <person name="Hibbett D.S."/>
            <person name="Nagy L.G."/>
        </authorList>
    </citation>
    <scope>NUCLEOTIDE SEQUENCE [LARGE SCALE GENOMIC DNA]</scope>
    <source>
        <strain evidence="3 4">SZMC22713</strain>
    </source>
</reference>
<evidence type="ECO:0000256" key="1">
    <source>
        <dbReference type="SAM" id="SignalP"/>
    </source>
</evidence>
<feature type="chain" id="PRO_5021503060" description="F-box domain-containing protein" evidence="1">
    <location>
        <begin position="29"/>
        <end position="290"/>
    </location>
</feature>
<feature type="signal peptide" evidence="1">
    <location>
        <begin position="1"/>
        <end position="28"/>
    </location>
</feature>
<organism evidence="3 4">
    <name type="scientific">Rickenella mellea</name>
    <dbReference type="NCBI Taxonomy" id="50990"/>
    <lineage>
        <taxon>Eukaryota</taxon>
        <taxon>Fungi</taxon>
        <taxon>Dikarya</taxon>
        <taxon>Basidiomycota</taxon>
        <taxon>Agaricomycotina</taxon>
        <taxon>Agaricomycetes</taxon>
        <taxon>Hymenochaetales</taxon>
        <taxon>Rickenellaceae</taxon>
        <taxon>Rickenella</taxon>
    </lineage>
</organism>
<sequence length="290" mass="32984">MNPRRIPFLNSTTLATLLSAFLRVKLNGGVLDVYESFLGSNRKAAHSVQDQENSLKRLKVVKDAFNLVVDVLENEIVLLQEACLPVTMKRGMQSLPDDLLREIFELATEEYEFSMPKDPELPMKLANVNRRFRSVALRTPSLWSKLTNDLKLGQLKIYISRSRVSGLSIYIMSNSSDDVGLHLPLRKFFEMTTEHKNRWTHLFFGSSNTEGGYSHPAFRGFQGLFLPGLTSLCWEKYDYDRTADPHPTIAPFSTWIMPNLTQFEGLGVMVDITTFLSNYGAILHAEVPQF</sequence>
<dbReference type="Proteomes" id="UP000294933">
    <property type="component" value="Unassembled WGS sequence"/>
</dbReference>
<protein>
    <recommendedName>
        <fullName evidence="2">F-box domain-containing protein</fullName>
    </recommendedName>
</protein>
<dbReference type="EMBL" id="ML170164">
    <property type="protein sequence ID" value="TDL25336.1"/>
    <property type="molecule type" value="Genomic_DNA"/>
</dbReference>
<dbReference type="VEuPathDB" id="FungiDB:BD410DRAFT_636185"/>
<dbReference type="AlphaFoldDB" id="A0A4Y7QDB5"/>
<proteinExistence type="predicted"/>
<dbReference type="STRING" id="50990.A0A4Y7QDB5"/>
<evidence type="ECO:0000259" key="2">
    <source>
        <dbReference type="PROSITE" id="PS50181"/>
    </source>
</evidence>
<dbReference type="Gene3D" id="1.20.1280.50">
    <property type="match status" value="1"/>
</dbReference>